<evidence type="ECO:0000256" key="1">
    <source>
        <dbReference type="SAM" id="Phobius"/>
    </source>
</evidence>
<name>A0AAN0KE91_9ACTN</name>
<keyword evidence="3" id="KW-1185">Reference proteome</keyword>
<dbReference type="AlphaFoldDB" id="A0AAN0KE91"/>
<keyword evidence="1" id="KW-1133">Transmembrane helix</keyword>
<accession>A0AAN0KE91</accession>
<dbReference type="KEGG" id="broo:brsh051_17300"/>
<keyword evidence="1" id="KW-0472">Membrane</keyword>
<dbReference type="RefSeq" id="WP_286264094.1">
    <property type="nucleotide sequence ID" value="NZ_AP028056.1"/>
</dbReference>
<feature type="transmembrane region" description="Helical" evidence="1">
    <location>
        <begin position="32"/>
        <end position="50"/>
    </location>
</feature>
<protein>
    <submittedName>
        <fullName evidence="2">Uncharacterized protein</fullName>
    </submittedName>
</protein>
<dbReference type="Proteomes" id="UP001431656">
    <property type="component" value="Chromosome"/>
</dbReference>
<organism evidence="2 3">
    <name type="scientific">Brooklawnia propionicigenes</name>
    <dbReference type="NCBI Taxonomy" id="3041175"/>
    <lineage>
        <taxon>Bacteria</taxon>
        <taxon>Bacillati</taxon>
        <taxon>Actinomycetota</taxon>
        <taxon>Actinomycetes</taxon>
        <taxon>Propionibacteriales</taxon>
        <taxon>Propionibacteriaceae</taxon>
        <taxon>Brooklawnia</taxon>
    </lineage>
</organism>
<keyword evidence="1" id="KW-0812">Transmembrane</keyword>
<gene>
    <name evidence="2" type="ORF">brsh051_17300</name>
</gene>
<evidence type="ECO:0000313" key="2">
    <source>
        <dbReference type="EMBL" id="BEH02449.1"/>
    </source>
</evidence>
<evidence type="ECO:0000313" key="3">
    <source>
        <dbReference type="Proteomes" id="UP001431656"/>
    </source>
</evidence>
<feature type="transmembrane region" description="Helical" evidence="1">
    <location>
        <begin position="56"/>
        <end position="77"/>
    </location>
</feature>
<feature type="transmembrane region" description="Helical" evidence="1">
    <location>
        <begin position="6"/>
        <end position="25"/>
    </location>
</feature>
<reference evidence="2" key="1">
    <citation type="journal article" date="2024" name="Int. J. Syst. Evol. Microbiol.">
        <title>Brooklawnia propionicigenes sp. nov., a facultatively anaerobic, propionate-producing bacterium isolated from a methanogenic reactor treating waste from cattle farms.</title>
        <authorList>
            <person name="Akita Y."/>
            <person name="Ueki A."/>
            <person name="Tonouchi A."/>
            <person name="Sugawara Y."/>
            <person name="Honma S."/>
            <person name="Kaku N."/>
            <person name="Ueki K."/>
        </authorList>
    </citation>
    <scope>NUCLEOTIDE SEQUENCE</scope>
    <source>
        <strain evidence="2">SH051</strain>
    </source>
</reference>
<dbReference type="EMBL" id="AP028056">
    <property type="protein sequence ID" value="BEH02449.1"/>
    <property type="molecule type" value="Genomic_DNA"/>
</dbReference>
<sequence>MEFPALLLALCVIAVAGGAAALLTAHQARHRLGGLTVMAAGPVVGLVALGPHRTGAVVAAALSALTIAGLLLVARYLEGAGRRPELGHADLPLDEDPSRWP</sequence>
<proteinExistence type="predicted"/>